<sequence length="70" mass="7922">MLKGIENVNQRWGELKGEYPLIISSDEALLFRVLTDLTDDIENHIAVLTMGSQNKNVVSLFRELAKAYLS</sequence>
<proteinExistence type="predicted"/>
<dbReference type="AlphaFoldDB" id="A0A1G2FHK4"/>
<name>A0A1G2FHK4_9BACT</name>
<comment type="caution">
    <text evidence="1">The sequence shown here is derived from an EMBL/GenBank/DDBJ whole genome shotgun (WGS) entry which is preliminary data.</text>
</comment>
<dbReference type="Proteomes" id="UP000177061">
    <property type="component" value="Unassembled WGS sequence"/>
</dbReference>
<protein>
    <submittedName>
        <fullName evidence="1">Uncharacterized protein</fullName>
    </submittedName>
</protein>
<gene>
    <name evidence="1" type="ORF">A3J64_01550</name>
</gene>
<evidence type="ECO:0000313" key="2">
    <source>
        <dbReference type="Proteomes" id="UP000177061"/>
    </source>
</evidence>
<dbReference type="EMBL" id="MHNB01000006">
    <property type="protein sequence ID" value="OGZ37545.1"/>
    <property type="molecule type" value="Genomic_DNA"/>
</dbReference>
<evidence type="ECO:0000313" key="1">
    <source>
        <dbReference type="EMBL" id="OGZ37545.1"/>
    </source>
</evidence>
<reference evidence="1 2" key="1">
    <citation type="journal article" date="2016" name="Nat. Commun.">
        <title>Thousands of microbial genomes shed light on interconnected biogeochemical processes in an aquifer system.</title>
        <authorList>
            <person name="Anantharaman K."/>
            <person name="Brown C.T."/>
            <person name="Hug L.A."/>
            <person name="Sharon I."/>
            <person name="Castelle C.J."/>
            <person name="Probst A.J."/>
            <person name="Thomas B.C."/>
            <person name="Singh A."/>
            <person name="Wilkins M.J."/>
            <person name="Karaoz U."/>
            <person name="Brodie E.L."/>
            <person name="Williams K.H."/>
            <person name="Hubbard S.S."/>
            <person name="Banfield J.F."/>
        </authorList>
    </citation>
    <scope>NUCLEOTIDE SEQUENCE [LARGE SCALE GENOMIC DNA]</scope>
</reference>
<organism evidence="1 2">
    <name type="scientific">Candidatus Portnoybacteria bacterium RIFCSPHIGHO2_12_FULL_38_9</name>
    <dbReference type="NCBI Taxonomy" id="1801997"/>
    <lineage>
        <taxon>Bacteria</taxon>
        <taxon>Candidatus Portnoyibacteriota</taxon>
    </lineage>
</organism>
<accession>A0A1G2FHK4</accession>